<comment type="subcellular location">
    <subcellularLocation>
        <location evidence="8">Cytoplasm</location>
    </subcellularLocation>
</comment>
<dbReference type="GO" id="GO:0004592">
    <property type="term" value="F:pantoate-beta-alanine ligase activity"/>
    <property type="evidence" value="ECO:0007669"/>
    <property type="project" value="UniProtKB-EC"/>
</dbReference>
<name>A0ABW4IA95_9SPHI</name>
<dbReference type="HAMAP" id="MF_00158">
    <property type="entry name" value="PanC"/>
    <property type="match status" value="1"/>
</dbReference>
<protein>
    <recommendedName>
        <fullName evidence="8">Pantothenate synthetase</fullName>
        <shortName evidence="8">PS</shortName>
        <ecNumber evidence="8">6.3.2.1</ecNumber>
    </recommendedName>
    <alternativeName>
        <fullName evidence="8">Pantoate--beta-alanine ligase</fullName>
    </alternativeName>
    <alternativeName>
        <fullName evidence="8">Pantoate-activating enzyme</fullName>
    </alternativeName>
</protein>
<dbReference type="InterPro" id="IPR042176">
    <property type="entry name" value="Pantoate_ligase_C"/>
</dbReference>
<feature type="binding site" evidence="8">
    <location>
        <begin position="30"/>
        <end position="37"/>
    </location>
    <ligand>
        <name>ATP</name>
        <dbReference type="ChEBI" id="CHEBI:30616"/>
    </ligand>
</feature>
<dbReference type="InterPro" id="IPR003721">
    <property type="entry name" value="Pantoate_ligase"/>
</dbReference>
<evidence type="ECO:0000256" key="4">
    <source>
        <dbReference type="ARBA" id="ARBA00022655"/>
    </source>
</evidence>
<evidence type="ECO:0000256" key="1">
    <source>
        <dbReference type="ARBA" id="ARBA00004990"/>
    </source>
</evidence>
<feature type="binding site" evidence="8">
    <location>
        <position position="153"/>
    </location>
    <ligand>
        <name>(R)-pantoate</name>
        <dbReference type="ChEBI" id="CHEBI:15980"/>
    </ligand>
</feature>
<comment type="function">
    <text evidence="8">Catalyzes the condensation of pantoate with beta-alanine in an ATP-dependent reaction via a pantoyl-adenylate intermediate.</text>
</comment>
<keyword evidence="4 8" id="KW-0566">Pantothenate biosynthesis</keyword>
<keyword evidence="3 8" id="KW-0436">Ligase</keyword>
<dbReference type="SUPFAM" id="SSF52374">
    <property type="entry name" value="Nucleotidylyl transferase"/>
    <property type="match status" value="1"/>
</dbReference>
<sequence>MKIVDTKAELAVVIGQLRAKGLSIGLVPTMGALHNGHLSLVKQSRQKADVTVVSIFVNPTQFDNKEDLQNYPRPIDQDILQLEQNGCDVLFMPEVAEMYETGESWDYEVGDLDSKLEGEFRPGHYKGVTQIVYKLFDAVKPDMAFFGQKDYQQYLVINKMVRDFSLPVNLVLCNIVREPDGLAMSSRNVRLNAEERKTSVVLYEALLFIKQHFYEYTFAELQHKAEQLFDTNPLLQLEYIKICDLNTLEEINTKEAKNLIVLVACYVGNVRLIDNMILS</sequence>
<feature type="binding site" evidence="8">
    <location>
        <position position="176"/>
    </location>
    <ligand>
        <name>ATP</name>
        <dbReference type="ChEBI" id="CHEBI:30616"/>
    </ligand>
</feature>
<dbReference type="EMBL" id="JBHUDG010000005">
    <property type="protein sequence ID" value="MFD1629651.1"/>
    <property type="molecule type" value="Genomic_DNA"/>
</dbReference>
<feature type="binding site" evidence="8">
    <location>
        <begin position="147"/>
        <end position="150"/>
    </location>
    <ligand>
        <name>ATP</name>
        <dbReference type="ChEBI" id="CHEBI:30616"/>
    </ligand>
</feature>
<dbReference type="Pfam" id="PF02569">
    <property type="entry name" value="Pantoate_ligase"/>
    <property type="match status" value="1"/>
</dbReference>
<comment type="caution">
    <text evidence="9">The sequence shown here is derived from an EMBL/GenBank/DDBJ whole genome shotgun (WGS) entry which is preliminary data.</text>
</comment>
<comment type="miscellaneous">
    <text evidence="8">The reaction proceeds by a bi uni uni bi ping pong mechanism.</text>
</comment>
<keyword evidence="10" id="KW-1185">Reference proteome</keyword>
<evidence type="ECO:0000313" key="9">
    <source>
        <dbReference type="EMBL" id="MFD1629651.1"/>
    </source>
</evidence>
<evidence type="ECO:0000256" key="5">
    <source>
        <dbReference type="ARBA" id="ARBA00022741"/>
    </source>
</evidence>
<proteinExistence type="inferred from homology"/>
<feature type="binding site" evidence="8">
    <location>
        <begin position="184"/>
        <end position="187"/>
    </location>
    <ligand>
        <name>ATP</name>
        <dbReference type="ChEBI" id="CHEBI:30616"/>
    </ligand>
</feature>
<dbReference type="RefSeq" id="WP_379662029.1">
    <property type="nucleotide sequence ID" value="NZ_JBHUDG010000005.1"/>
</dbReference>
<evidence type="ECO:0000256" key="7">
    <source>
        <dbReference type="ARBA" id="ARBA00048258"/>
    </source>
</evidence>
<reference evidence="10" key="1">
    <citation type="journal article" date="2019" name="Int. J. Syst. Evol. Microbiol.">
        <title>The Global Catalogue of Microorganisms (GCM) 10K type strain sequencing project: providing services to taxonomists for standard genome sequencing and annotation.</title>
        <authorList>
            <consortium name="The Broad Institute Genomics Platform"/>
            <consortium name="The Broad Institute Genome Sequencing Center for Infectious Disease"/>
            <person name="Wu L."/>
            <person name="Ma J."/>
        </authorList>
    </citation>
    <scope>NUCLEOTIDE SEQUENCE [LARGE SCALE GENOMIC DNA]</scope>
    <source>
        <strain evidence="10">CCUG 53762</strain>
    </source>
</reference>
<comment type="subunit">
    <text evidence="8">Homodimer.</text>
</comment>
<gene>
    <name evidence="8 9" type="primary">panC</name>
    <name evidence="9" type="ORF">ACFSAH_07180</name>
</gene>
<dbReference type="NCBIfam" id="TIGR00018">
    <property type="entry name" value="panC"/>
    <property type="match status" value="1"/>
</dbReference>
<evidence type="ECO:0000256" key="8">
    <source>
        <dbReference type="HAMAP-Rule" id="MF_00158"/>
    </source>
</evidence>
<comment type="similarity">
    <text evidence="2 8">Belongs to the pantothenate synthetase family.</text>
</comment>
<feature type="binding site" evidence="8">
    <location>
        <position position="61"/>
    </location>
    <ligand>
        <name>(R)-pantoate</name>
        <dbReference type="ChEBI" id="CHEBI:15980"/>
    </ligand>
</feature>
<feature type="binding site" evidence="8">
    <location>
        <position position="61"/>
    </location>
    <ligand>
        <name>beta-alanine</name>
        <dbReference type="ChEBI" id="CHEBI:57966"/>
    </ligand>
</feature>
<keyword evidence="6 8" id="KW-0067">ATP-binding</keyword>
<dbReference type="PANTHER" id="PTHR21299">
    <property type="entry name" value="CYTIDYLATE KINASE/PANTOATE-BETA-ALANINE LIGASE"/>
    <property type="match status" value="1"/>
</dbReference>
<comment type="catalytic activity">
    <reaction evidence="7 8">
        <text>(R)-pantoate + beta-alanine + ATP = (R)-pantothenate + AMP + diphosphate + H(+)</text>
        <dbReference type="Rhea" id="RHEA:10912"/>
        <dbReference type="ChEBI" id="CHEBI:15378"/>
        <dbReference type="ChEBI" id="CHEBI:15980"/>
        <dbReference type="ChEBI" id="CHEBI:29032"/>
        <dbReference type="ChEBI" id="CHEBI:30616"/>
        <dbReference type="ChEBI" id="CHEBI:33019"/>
        <dbReference type="ChEBI" id="CHEBI:57966"/>
        <dbReference type="ChEBI" id="CHEBI:456215"/>
        <dbReference type="EC" id="6.3.2.1"/>
    </reaction>
</comment>
<keyword evidence="5 8" id="KW-0547">Nucleotide-binding</keyword>
<feature type="active site" description="Proton donor" evidence="8">
    <location>
        <position position="37"/>
    </location>
</feature>
<organism evidence="9 10">
    <name type="scientific">Pseudopedobacter beijingensis</name>
    <dbReference type="NCBI Taxonomy" id="1207056"/>
    <lineage>
        <taxon>Bacteria</taxon>
        <taxon>Pseudomonadati</taxon>
        <taxon>Bacteroidota</taxon>
        <taxon>Sphingobacteriia</taxon>
        <taxon>Sphingobacteriales</taxon>
        <taxon>Sphingobacteriaceae</taxon>
        <taxon>Pseudopedobacter</taxon>
    </lineage>
</organism>
<dbReference type="Gene3D" id="3.30.1300.10">
    <property type="entry name" value="Pantoate-beta-alanine ligase, C-terminal domain"/>
    <property type="match status" value="1"/>
</dbReference>
<dbReference type="Gene3D" id="3.40.50.620">
    <property type="entry name" value="HUPs"/>
    <property type="match status" value="1"/>
</dbReference>
<evidence type="ECO:0000256" key="2">
    <source>
        <dbReference type="ARBA" id="ARBA00009256"/>
    </source>
</evidence>
<evidence type="ECO:0000313" key="10">
    <source>
        <dbReference type="Proteomes" id="UP001597118"/>
    </source>
</evidence>
<accession>A0ABW4IA95</accession>
<dbReference type="EC" id="6.3.2.1" evidence="8"/>
<dbReference type="NCBIfam" id="TIGR00125">
    <property type="entry name" value="cyt_tran_rel"/>
    <property type="match status" value="1"/>
</dbReference>
<keyword evidence="8" id="KW-0963">Cytoplasm</keyword>
<comment type="pathway">
    <text evidence="1 8">Cofactor biosynthesis; (R)-pantothenate biosynthesis; (R)-pantothenate from (R)-pantoate and beta-alanine: step 1/1.</text>
</comment>
<evidence type="ECO:0000256" key="6">
    <source>
        <dbReference type="ARBA" id="ARBA00022840"/>
    </source>
</evidence>
<dbReference type="InterPro" id="IPR014729">
    <property type="entry name" value="Rossmann-like_a/b/a_fold"/>
</dbReference>
<evidence type="ECO:0000256" key="3">
    <source>
        <dbReference type="ARBA" id="ARBA00022598"/>
    </source>
</evidence>
<dbReference type="CDD" id="cd00560">
    <property type="entry name" value="PanC"/>
    <property type="match status" value="1"/>
</dbReference>
<dbReference type="Proteomes" id="UP001597118">
    <property type="component" value="Unassembled WGS sequence"/>
</dbReference>
<dbReference type="PANTHER" id="PTHR21299:SF1">
    <property type="entry name" value="PANTOATE--BETA-ALANINE LIGASE"/>
    <property type="match status" value="1"/>
</dbReference>
<dbReference type="InterPro" id="IPR004821">
    <property type="entry name" value="Cyt_trans-like"/>
</dbReference>